<sequence length="361" mass="40798">MSNNSEKYPPRIGFWSLKGGVGRSTLLAWSAVWLATQGKKVLTIDMDIEAPSLDVLFGFNVKEGAEGIYVGLWPVKGTRNPYLKKIENFKDKEGKELLRDICESWKSWNERSSSDYWDALPTRVRQFHGGQLEYENSGKLQEYFIASSTLIKKAGGQLYCFPLARREEKLTAINYGDSRIASEFDMIIGQLVDHTKANVVLLDMHTATSDAAAIVLGHLDLLCHVTLYKPQHATAWPMQIDWIRNGRWQFPSTVFLNKFGSPASDKSLWDLELMDLSRETNQRIGERLQVYTMPKAPLLDETELALPAGSLRERLQIKGWWKQLGDNLKGLDEQMRGMSGKDARTRLSNGLGLSGISRGIR</sequence>
<dbReference type="GO" id="GO:0009898">
    <property type="term" value="C:cytoplasmic side of plasma membrane"/>
    <property type="evidence" value="ECO:0007669"/>
    <property type="project" value="TreeGrafter"/>
</dbReference>
<keyword evidence="2" id="KW-0067">ATP-binding</keyword>
<reference evidence="3" key="1">
    <citation type="submission" date="2019-02" db="EMBL/GenBank/DDBJ databases">
        <authorList>
            <person name="Gruber-Vodicka R. H."/>
            <person name="Seah K. B. B."/>
        </authorList>
    </citation>
    <scope>NUCLEOTIDE SEQUENCE</scope>
    <source>
        <strain evidence="3">BECK_BZ123</strain>
    </source>
</reference>
<dbReference type="PANTHER" id="PTHR43384:SF6">
    <property type="entry name" value="SEPTUM SITE-DETERMINING PROTEIN MIND HOMOLOG, CHLOROPLASTIC"/>
    <property type="match status" value="1"/>
</dbReference>
<name>A0A450YQJ8_9GAMM</name>
<dbReference type="PANTHER" id="PTHR43384">
    <property type="entry name" value="SEPTUM SITE-DETERMINING PROTEIN MIND HOMOLOG, CHLOROPLASTIC-RELATED"/>
    <property type="match status" value="1"/>
</dbReference>
<dbReference type="InterPro" id="IPR027417">
    <property type="entry name" value="P-loop_NTPase"/>
</dbReference>
<dbReference type="GO" id="GO:0051782">
    <property type="term" value="P:negative regulation of cell division"/>
    <property type="evidence" value="ECO:0007669"/>
    <property type="project" value="TreeGrafter"/>
</dbReference>
<dbReference type="Pfam" id="PF10609">
    <property type="entry name" value="ParA"/>
    <property type="match status" value="1"/>
</dbReference>
<evidence type="ECO:0000256" key="2">
    <source>
        <dbReference type="ARBA" id="ARBA00022840"/>
    </source>
</evidence>
<proteinExistence type="predicted"/>
<keyword evidence="1" id="KW-0547">Nucleotide-binding</keyword>
<dbReference type="EMBL" id="CAADFS010000018">
    <property type="protein sequence ID" value="VFK43776.1"/>
    <property type="molecule type" value="Genomic_DNA"/>
</dbReference>
<dbReference type="GO" id="GO:0005524">
    <property type="term" value="F:ATP binding"/>
    <property type="evidence" value="ECO:0007669"/>
    <property type="project" value="UniProtKB-KW"/>
</dbReference>
<dbReference type="InterPro" id="IPR033756">
    <property type="entry name" value="YlxH/NBP35"/>
</dbReference>
<gene>
    <name evidence="3" type="ORF">BECKTC1821D_GA0114238_101824</name>
</gene>
<protein>
    <submittedName>
        <fullName evidence="3">NUBPL iron-transfer P-loop NTPase</fullName>
    </submittedName>
</protein>
<dbReference type="AlphaFoldDB" id="A0A450YQJ8"/>
<dbReference type="Gene3D" id="3.40.50.300">
    <property type="entry name" value="P-loop containing nucleotide triphosphate hydrolases"/>
    <property type="match status" value="1"/>
</dbReference>
<dbReference type="SUPFAM" id="SSF52540">
    <property type="entry name" value="P-loop containing nucleoside triphosphate hydrolases"/>
    <property type="match status" value="1"/>
</dbReference>
<dbReference type="GO" id="GO:0016887">
    <property type="term" value="F:ATP hydrolysis activity"/>
    <property type="evidence" value="ECO:0007669"/>
    <property type="project" value="TreeGrafter"/>
</dbReference>
<organism evidence="3">
    <name type="scientific">Candidatus Kentrum sp. TC</name>
    <dbReference type="NCBI Taxonomy" id="2126339"/>
    <lineage>
        <taxon>Bacteria</taxon>
        <taxon>Pseudomonadati</taxon>
        <taxon>Pseudomonadota</taxon>
        <taxon>Gammaproteobacteria</taxon>
        <taxon>Candidatus Kentrum</taxon>
    </lineage>
</organism>
<evidence type="ECO:0000313" key="3">
    <source>
        <dbReference type="EMBL" id="VFK43776.1"/>
    </source>
</evidence>
<dbReference type="InterPro" id="IPR050625">
    <property type="entry name" value="ParA/MinD_ATPase"/>
</dbReference>
<dbReference type="GO" id="GO:0005829">
    <property type="term" value="C:cytosol"/>
    <property type="evidence" value="ECO:0007669"/>
    <property type="project" value="TreeGrafter"/>
</dbReference>
<evidence type="ECO:0000256" key="1">
    <source>
        <dbReference type="ARBA" id="ARBA00022741"/>
    </source>
</evidence>
<accession>A0A450YQJ8</accession>